<keyword evidence="3 5" id="KW-0067">ATP-binding</keyword>
<keyword evidence="2 5" id="KW-0547">Nucleotide-binding</keyword>
<comment type="caution">
    <text evidence="7">The sequence shown here is derived from an EMBL/GenBank/DDBJ whole genome shotgun (WGS) entry which is preliminary data.</text>
</comment>
<evidence type="ECO:0000313" key="7">
    <source>
        <dbReference type="EMBL" id="KZK75299.1"/>
    </source>
</evidence>
<comment type="function">
    <text evidence="5">Catalyzes the phosphorylation of the 3'-hydroxyl group of dephosphocoenzyme A to form coenzyme A.</text>
</comment>
<name>A0A165MIW3_PELLU</name>
<dbReference type="UniPathway" id="UPA00241">
    <property type="reaction ID" value="UER00356"/>
</dbReference>
<dbReference type="NCBIfam" id="TIGR00152">
    <property type="entry name" value="dephospho-CoA kinase"/>
    <property type="match status" value="1"/>
</dbReference>
<dbReference type="PANTHER" id="PTHR10695">
    <property type="entry name" value="DEPHOSPHO-COA KINASE-RELATED"/>
    <property type="match status" value="1"/>
</dbReference>
<comment type="catalytic activity">
    <reaction evidence="5">
        <text>3'-dephospho-CoA + ATP = ADP + CoA + H(+)</text>
        <dbReference type="Rhea" id="RHEA:18245"/>
        <dbReference type="ChEBI" id="CHEBI:15378"/>
        <dbReference type="ChEBI" id="CHEBI:30616"/>
        <dbReference type="ChEBI" id="CHEBI:57287"/>
        <dbReference type="ChEBI" id="CHEBI:57328"/>
        <dbReference type="ChEBI" id="CHEBI:456216"/>
        <dbReference type="EC" id="2.7.1.24"/>
    </reaction>
</comment>
<dbReference type="Proteomes" id="UP000076481">
    <property type="component" value="Unassembled WGS sequence"/>
</dbReference>
<comment type="subcellular location">
    <subcellularLocation>
        <location evidence="5">Cytoplasm</location>
    </subcellularLocation>
</comment>
<evidence type="ECO:0000256" key="6">
    <source>
        <dbReference type="NCBIfam" id="TIGR00152"/>
    </source>
</evidence>
<keyword evidence="4 5" id="KW-0173">Coenzyme A biosynthesis</keyword>
<protein>
    <recommendedName>
        <fullName evidence="5 6">Dephospho-CoA kinase</fullName>
        <ecNumber evidence="5 6">2.7.1.24</ecNumber>
    </recommendedName>
    <alternativeName>
        <fullName evidence="5">Dephosphocoenzyme A kinase</fullName>
    </alternativeName>
</protein>
<comment type="pathway">
    <text evidence="5">Cofactor biosynthesis; coenzyme A biosynthesis; CoA from (R)-pantothenate: step 5/5.</text>
</comment>
<evidence type="ECO:0000256" key="1">
    <source>
        <dbReference type="ARBA" id="ARBA00009018"/>
    </source>
</evidence>
<comment type="similarity">
    <text evidence="1 5">Belongs to the CoaE family.</text>
</comment>
<dbReference type="Gene3D" id="3.40.50.300">
    <property type="entry name" value="P-loop containing nucleotide triphosphate hydrolases"/>
    <property type="match status" value="1"/>
</dbReference>
<dbReference type="GO" id="GO:0005737">
    <property type="term" value="C:cytoplasm"/>
    <property type="evidence" value="ECO:0007669"/>
    <property type="project" value="UniProtKB-SubCell"/>
</dbReference>
<dbReference type="GO" id="GO:0005524">
    <property type="term" value="F:ATP binding"/>
    <property type="evidence" value="ECO:0007669"/>
    <property type="project" value="UniProtKB-UniRule"/>
</dbReference>
<dbReference type="InterPro" id="IPR027417">
    <property type="entry name" value="P-loop_NTPase"/>
</dbReference>
<sequence length="219" mass="24142">MTPSHPFLVGVTGGIGSGKSTLCRFLEKMGCELFEADKVARQLQVSDPEIMEGIKSLFGKDVYSKTRSGKLSLDRKRIAREVFSHPATLGALNNLIHPKVYNAFRQRALEAFGRGTAILVMEAAILFETGRAADLDFVVVVAADTETRIKRAVTRGLGTPEDIRKRIALQWPQEMLVARADYVVYNDIGKTKLKEEAGRLYSVLVEAAASGPDCQSKRR</sequence>
<dbReference type="HAMAP" id="MF_00376">
    <property type="entry name" value="Dephospho_CoA_kinase"/>
    <property type="match status" value="1"/>
</dbReference>
<evidence type="ECO:0000256" key="3">
    <source>
        <dbReference type="ARBA" id="ARBA00022840"/>
    </source>
</evidence>
<dbReference type="EMBL" id="LVWG01000003">
    <property type="protein sequence ID" value="KZK75299.1"/>
    <property type="molecule type" value="Genomic_DNA"/>
</dbReference>
<dbReference type="PROSITE" id="PS51219">
    <property type="entry name" value="DPCK"/>
    <property type="match status" value="1"/>
</dbReference>
<reference evidence="7 8" key="1">
    <citation type="submission" date="2016-03" db="EMBL/GenBank/DDBJ databases">
        <title>Speciation and ecological success in dimly lit waters: horizontal gene transfer in a green sulfur bacteria bloom unveiled by metagenomic assembly.</title>
        <authorList>
            <person name="Llorens-Mares T."/>
            <person name="Liu Z."/>
            <person name="Allen L.Z."/>
            <person name="Rusch D.B."/>
            <person name="Craig M.T."/>
            <person name="Dupont C.L."/>
            <person name="Bryant D.A."/>
            <person name="Casamayor E.O."/>
        </authorList>
    </citation>
    <scope>NUCLEOTIDE SEQUENCE [LARGE SCALE GENOMIC DNA]</scope>
    <source>
        <strain evidence="7">CIII</strain>
    </source>
</reference>
<dbReference type="Pfam" id="PF01121">
    <property type="entry name" value="CoaE"/>
    <property type="match status" value="1"/>
</dbReference>
<dbReference type="GO" id="GO:0004140">
    <property type="term" value="F:dephospho-CoA kinase activity"/>
    <property type="evidence" value="ECO:0007669"/>
    <property type="project" value="UniProtKB-UniRule"/>
</dbReference>
<accession>A0A165MIW3</accession>
<keyword evidence="5 7" id="KW-0418">Kinase</keyword>
<proteinExistence type="inferred from homology"/>
<keyword evidence="5" id="KW-0808">Transferase</keyword>
<dbReference type="AlphaFoldDB" id="A0A165MIW3"/>
<dbReference type="CDD" id="cd02022">
    <property type="entry name" value="DPCK"/>
    <property type="match status" value="1"/>
</dbReference>
<keyword evidence="5" id="KW-0963">Cytoplasm</keyword>
<evidence type="ECO:0000256" key="4">
    <source>
        <dbReference type="ARBA" id="ARBA00022993"/>
    </source>
</evidence>
<organism evidence="7 8">
    <name type="scientific">Pelodictyon luteolum</name>
    <dbReference type="NCBI Taxonomy" id="1100"/>
    <lineage>
        <taxon>Bacteria</taxon>
        <taxon>Pseudomonadati</taxon>
        <taxon>Chlorobiota</taxon>
        <taxon>Chlorobiia</taxon>
        <taxon>Chlorobiales</taxon>
        <taxon>Chlorobiaceae</taxon>
        <taxon>Chlorobium/Pelodictyon group</taxon>
        <taxon>Pelodictyon</taxon>
    </lineage>
</organism>
<evidence type="ECO:0000256" key="2">
    <source>
        <dbReference type="ARBA" id="ARBA00022741"/>
    </source>
</evidence>
<dbReference type="RefSeq" id="WP_303680636.1">
    <property type="nucleotide sequence ID" value="NZ_LVWG01000003.1"/>
</dbReference>
<gene>
    <name evidence="5 7" type="primary">coaE</name>
    <name evidence="7" type="ORF">A3K90_05875</name>
</gene>
<dbReference type="InterPro" id="IPR001977">
    <property type="entry name" value="Depp_CoAkinase"/>
</dbReference>
<evidence type="ECO:0000313" key="8">
    <source>
        <dbReference type="Proteomes" id="UP000076481"/>
    </source>
</evidence>
<evidence type="ECO:0000256" key="5">
    <source>
        <dbReference type="HAMAP-Rule" id="MF_00376"/>
    </source>
</evidence>
<dbReference type="GO" id="GO:0015937">
    <property type="term" value="P:coenzyme A biosynthetic process"/>
    <property type="evidence" value="ECO:0007669"/>
    <property type="project" value="UniProtKB-UniRule"/>
</dbReference>
<dbReference type="PANTHER" id="PTHR10695:SF46">
    <property type="entry name" value="BIFUNCTIONAL COENZYME A SYNTHASE-RELATED"/>
    <property type="match status" value="1"/>
</dbReference>
<dbReference type="EC" id="2.7.1.24" evidence="5 6"/>
<feature type="binding site" evidence="5">
    <location>
        <begin position="16"/>
        <end position="21"/>
    </location>
    <ligand>
        <name>ATP</name>
        <dbReference type="ChEBI" id="CHEBI:30616"/>
    </ligand>
</feature>
<dbReference type="SUPFAM" id="SSF52540">
    <property type="entry name" value="P-loop containing nucleoside triphosphate hydrolases"/>
    <property type="match status" value="1"/>
</dbReference>